<proteinExistence type="predicted"/>
<keyword evidence="1" id="KW-0175">Coiled coil</keyword>
<dbReference type="InterPro" id="IPR046706">
    <property type="entry name" value="DUF6779"/>
</dbReference>
<feature type="transmembrane region" description="Helical" evidence="3">
    <location>
        <begin position="21"/>
        <end position="39"/>
    </location>
</feature>
<keyword evidence="3" id="KW-1133">Transmembrane helix</keyword>
<organism evidence="5 6">
    <name type="scientific">Williamsia sterculiae</name>
    <dbReference type="NCBI Taxonomy" id="1344003"/>
    <lineage>
        <taxon>Bacteria</taxon>
        <taxon>Bacillati</taxon>
        <taxon>Actinomycetota</taxon>
        <taxon>Actinomycetes</taxon>
        <taxon>Mycobacteriales</taxon>
        <taxon>Nocardiaceae</taxon>
        <taxon>Williamsia</taxon>
    </lineage>
</organism>
<protein>
    <recommendedName>
        <fullName evidence="4">DUF6779 domain-containing protein</fullName>
    </recommendedName>
</protein>
<dbReference type="OrthoDB" id="4774085at2"/>
<feature type="coiled-coil region" evidence="1">
    <location>
        <begin position="90"/>
        <end position="133"/>
    </location>
</feature>
<dbReference type="STRING" id="1344003.SAMN05445060_0317"/>
<feature type="region of interest" description="Disordered" evidence="2">
    <location>
        <begin position="195"/>
        <end position="219"/>
    </location>
</feature>
<keyword evidence="3" id="KW-0472">Membrane</keyword>
<feature type="transmembrane region" description="Helical" evidence="3">
    <location>
        <begin position="45"/>
        <end position="65"/>
    </location>
</feature>
<dbReference type="Pfam" id="PF20570">
    <property type="entry name" value="DUF6779"/>
    <property type="match status" value="1"/>
</dbReference>
<evidence type="ECO:0000256" key="1">
    <source>
        <dbReference type="SAM" id="Coils"/>
    </source>
</evidence>
<evidence type="ECO:0000313" key="6">
    <source>
        <dbReference type="Proteomes" id="UP000186218"/>
    </source>
</evidence>
<dbReference type="Proteomes" id="UP000186218">
    <property type="component" value="Unassembled WGS sequence"/>
</dbReference>
<dbReference type="AlphaFoldDB" id="A0A1N7CRD9"/>
<evidence type="ECO:0000313" key="5">
    <source>
        <dbReference type="EMBL" id="SIR66206.1"/>
    </source>
</evidence>
<name>A0A1N7CRD9_9NOCA</name>
<feature type="region of interest" description="Disordered" evidence="2">
    <location>
        <begin position="304"/>
        <end position="409"/>
    </location>
</feature>
<keyword evidence="3" id="KW-0812">Transmembrane</keyword>
<accession>A0A1N7CRD9</accession>
<evidence type="ECO:0000256" key="3">
    <source>
        <dbReference type="SAM" id="Phobius"/>
    </source>
</evidence>
<feature type="domain" description="DUF6779" evidence="4">
    <location>
        <begin position="49"/>
        <end position="149"/>
    </location>
</feature>
<dbReference type="RefSeq" id="WP_076475872.1">
    <property type="nucleotide sequence ID" value="NZ_FTNT01000001.1"/>
</dbReference>
<gene>
    <name evidence="5" type="ORF">SAMN05445060_0317</name>
</gene>
<evidence type="ECO:0000256" key="2">
    <source>
        <dbReference type="SAM" id="MobiDB-lite"/>
    </source>
</evidence>
<evidence type="ECO:0000259" key="4">
    <source>
        <dbReference type="Pfam" id="PF20570"/>
    </source>
</evidence>
<sequence length="409" mass="43800">MSTPKARSTGTRRTRRGPGQWLLGLLLVLAIAASVIMAFTSEMNLLGSLAVIAALWAAVIGAILVTKFRRQADSAESKARDLKLVYELQLEREINARRQYELDVENQIRREVRAEASEDIGELKAQVESLRASLQMLIGDLPEQRTALAGERNPAYGSIESGYAASGGFGYGDPTRVDLDLSDLDLSDLDAGDSVRADQDFADSTAPPSGSMPTADPRDLTEVIPVVTDEVSPEDGHDHDERPTDQWDRGALDAKLATDAEPIEVQTVADETYAESTYAEATYIEDTGGDAEVVDPTSGRAAAEGAAHRRAGAHEAGGNAGRYWPFTGAGRDEPAPEVVSTGTAAPGTMTTEDTTTDNTTGTAATDEYLEEDADGDGAHAEGRSVAELLQRWQPASVGDQSRHRRRREG</sequence>
<dbReference type="EMBL" id="FTNT01000001">
    <property type="protein sequence ID" value="SIR66206.1"/>
    <property type="molecule type" value="Genomic_DNA"/>
</dbReference>
<reference evidence="5 6" key="1">
    <citation type="submission" date="2017-01" db="EMBL/GenBank/DDBJ databases">
        <authorList>
            <person name="Mah S.A."/>
            <person name="Swanson W.J."/>
            <person name="Moy G.W."/>
            <person name="Vacquier V.D."/>
        </authorList>
    </citation>
    <scope>NUCLEOTIDE SEQUENCE [LARGE SCALE GENOMIC DNA]</scope>
    <source>
        <strain evidence="5 6">CPCC 203464</strain>
    </source>
</reference>
<feature type="compositionally biased region" description="Low complexity" evidence="2">
    <location>
        <begin position="343"/>
        <end position="366"/>
    </location>
</feature>
<keyword evidence="6" id="KW-1185">Reference proteome</keyword>